<feature type="domain" description="Metallo-beta-lactamase" evidence="6">
    <location>
        <begin position="71"/>
        <end position="263"/>
    </location>
</feature>
<name>A0A2M9YFR3_9LEPT</name>
<keyword evidence="8" id="KW-1185">Reference proteome</keyword>
<dbReference type="SUPFAM" id="SSF56281">
    <property type="entry name" value="Metallo-hydrolase/oxidoreductase"/>
    <property type="match status" value="1"/>
</dbReference>
<evidence type="ECO:0000256" key="4">
    <source>
        <dbReference type="ARBA" id="ARBA00022801"/>
    </source>
</evidence>
<gene>
    <name evidence="7" type="ORF">CH362_01085</name>
</gene>
<comment type="similarity">
    <text evidence="2">Belongs to the metallo-beta-lactamase superfamily.</text>
</comment>
<evidence type="ECO:0000259" key="6">
    <source>
        <dbReference type="SMART" id="SM00849"/>
    </source>
</evidence>
<dbReference type="Gene3D" id="3.60.15.10">
    <property type="entry name" value="Ribonuclease Z/Hydroxyacylglutathione hydrolase-like"/>
    <property type="match status" value="1"/>
</dbReference>
<dbReference type="Proteomes" id="UP000231926">
    <property type="component" value="Unassembled WGS sequence"/>
</dbReference>
<dbReference type="EMBL" id="NPDR01000001">
    <property type="protein sequence ID" value="PJZ50402.1"/>
    <property type="molecule type" value="Genomic_DNA"/>
</dbReference>
<protein>
    <submittedName>
        <fullName evidence="7">Zn-dependent hydrolase</fullName>
    </submittedName>
</protein>
<dbReference type="InterPro" id="IPR001279">
    <property type="entry name" value="Metallo-B-lactamas"/>
</dbReference>
<dbReference type="RefSeq" id="WP_100708514.1">
    <property type="nucleotide sequence ID" value="NZ_NPDR01000001.1"/>
</dbReference>
<dbReference type="OrthoDB" id="9802897at2"/>
<keyword evidence="5" id="KW-0862">Zinc</keyword>
<keyword evidence="3" id="KW-0479">Metal-binding</keyword>
<dbReference type="AlphaFoldDB" id="A0A2M9YFR3"/>
<dbReference type="InterPro" id="IPR036866">
    <property type="entry name" value="RibonucZ/Hydroxyglut_hydro"/>
</dbReference>
<evidence type="ECO:0000256" key="2">
    <source>
        <dbReference type="ARBA" id="ARBA00007749"/>
    </source>
</evidence>
<dbReference type="PANTHER" id="PTHR42978:SF7">
    <property type="entry name" value="METALLO-HYDROLASE RV2300C-RELATED"/>
    <property type="match status" value="1"/>
</dbReference>
<evidence type="ECO:0000256" key="5">
    <source>
        <dbReference type="ARBA" id="ARBA00022833"/>
    </source>
</evidence>
<dbReference type="Pfam" id="PF00753">
    <property type="entry name" value="Lactamase_B"/>
    <property type="match status" value="1"/>
</dbReference>
<dbReference type="SMART" id="SM00849">
    <property type="entry name" value="Lactamase_B"/>
    <property type="match status" value="1"/>
</dbReference>
<dbReference type="GO" id="GO:0016787">
    <property type="term" value="F:hydrolase activity"/>
    <property type="evidence" value="ECO:0007669"/>
    <property type="project" value="UniProtKB-KW"/>
</dbReference>
<reference evidence="7 8" key="1">
    <citation type="submission" date="2017-07" db="EMBL/GenBank/DDBJ databases">
        <title>Leptospira spp. isolated from tropical soils.</title>
        <authorList>
            <person name="Thibeaux R."/>
            <person name="Iraola G."/>
            <person name="Ferres I."/>
            <person name="Bierque E."/>
            <person name="Girault D."/>
            <person name="Soupe-Gilbert M.-E."/>
            <person name="Picardeau M."/>
            <person name="Goarant C."/>
        </authorList>
    </citation>
    <scope>NUCLEOTIDE SEQUENCE [LARGE SCALE GENOMIC DNA]</scope>
    <source>
        <strain evidence="7 8">FH4-C-A2</strain>
    </source>
</reference>
<dbReference type="GO" id="GO:0046872">
    <property type="term" value="F:metal ion binding"/>
    <property type="evidence" value="ECO:0007669"/>
    <property type="project" value="UniProtKB-KW"/>
</dbReference>
<proteinExistence type="inferred from homology"/>
<evidence type="ECO:0000256" key="1">
    <source>
        <dbReference type="ARBA" id="ARBA00001947"/>
    </source>
</evidence>
<comment type="caution">
    <text evidence="7">The sequence shown here is derived from an EMBL/GenBank/DDBJ whole genome shotgun (WGS) entry which is preliminary data.</text>
</comment>
<organism evidence="7 8">
    <name type="scientific">Leptospira saintgironsiae</name>
    <dbReference type="NCBI Taxonomy" id="2023183"/>
    <lineage>
        <taxon>Bacteria</taxon>
        <taxon>Pseudomonadati</taxon>
        <taxon>Spirochaetota</taxon>
        <taxon>Spirochaetia</taxon>
        <taxon>Leptospirales</taxon>
        <taxon>Leptospiraceae</taxon>
        <taxon>Leptospira</taxon>
    </lineage>
</organism>
<dbReference type="InterPro" id="IPR051013">
    <property type="entry name" value="MBL_superfamily_lactonases"/>
</dbReference>
<sequence>MKNFILLFSVLLFYCGTSSSPKIKNPSQEISGSKLPPGELQDGLYAILVGKSFYPNRLTNSDEQEGESEIAFLFYLIKLEKRYILIDTGTSSISTPEITVHNWISPDKILGSAGIKPGMIGEIILTHFHSDHSGGIGLFPNAKVYTTPEDWDSIKKTNRSANNKLTTKERSGKVQFVGSSLEVFKNFRILLTRGHTQGSIAVEWLKSPGKRFLITGDECYWIEFCKQGQGLSSEGAFSLSNNKEFLDYVSVLSSSGAKIFTMHDPAVLSFGEEIFPRIYKLD</sequence>
<accession>A0A2M9YFR3</accession>
<evidence type="ECO:0000256" key="3">
    <source>
        <dbReference type="ARBA" id="ARBA00022723"/>
    </source>
</evidence>
<keyword evidence="4 7" id="KW-0378">Hydrolase</keyword>
<evidence type="ECO:0000313" key="7">
    <source>
        <dbReference type="EMBL" id="PJZ50402.1"/>
    </source>
</evidence>
<evidence type="ECO:0000313" key="8">
    <source>
        <dbReference type="Proteomes" id="UP000231926"/>
    </source>
</evidence>
<dbReference type="PANTHER" id="PTHR42978">
    <property type="entry name" value="QUORUM-QUENCHING LACTONASE YTNP-RELATED-RELATED"/>
    <property type="match status" value="1"/>
</dbReference>
<comment type="cofactor">
    <cofactor evidence="1">
        <name>Zn(2+)</name>
        <dbReference type="ChEBI" id="CHEBI:29105"/>
    </cofactor>
</comment>